<evidence type="ECO:0000313" key="2">
    <source>
        <dbReference type="EMBL" id="GGC63055.1"/>
    </source>
</evidence>
<sequence length="127" mass="13973">MKKTRFLLSVCTIALFSTVSFAAADADSSPKTLNSVISDELPVVKSYARDSTKYSVDRKVVSLFGDAKVETKDVLVIADEIIYDATSHTLKVKNLQSLKLKNKEEKGKLANTSLTLKLVEKGYEVVN</sequence>
<reference evidence="2" key="2">
    <citation type="submission" date="2020-09" db="EMBL/GenBank/DDBJ databases">
        <authorList>
            <person name="Sun Q."/>
            <person name="Zhou Y."/>
        </authorList>
    </citation>
    <scope>NUCLEOTIDE SEQUENCE</scope>
    <source>
        <strain evidence="2">CGMCC 1.15343</strain>
    </source>
</reference>
<evidence type="ECO:0000313" key="3">
    <source>
        <dbReference type="Proteomes" id="UP000651668"/>
    </source>
</evidence>
<evidence type="ECO:0008006" key="4">
    <source>
        <dbReference type="Google" id="ProtNLM"/>
    </source>
</evidence>
<feature type="signal peptide" evidence="1">
    <location>
        <begin position="1"/>
        <end position="22"/>
    </location>
</feature>
<protein>
    <recommendedName>
        <fullName evidence="4">Organic solvent tolerance-like N-terminal domain-containing protein</fullName>
    </recommendedName>
</protein>
<gene>
    <name evidence="2" type="ORF">GCM10011387_15780</name>
</gene>
<comment type="caution">
    <text evidence="2">The sequence shown here is derived from an EMBL/GenBank/DDBJ whole genome shotgun (WGS) entry which is preliminary data.</text>
</comment>
<dbReference type="AlphaFoldDB" id="A0A916XD48"/>
<dbReference type="RefSeq" id="WP_188626322.1">
    <property type="nucleotide sequence ID" value="NZ_BMIL01000004.1"/>
</dbReference>
<organism evidence="2 3">
    <name type="scientific">Pedobacter quisquiliarum</name>
    <dbReference type="NCBI Taxonomy" id="1834438"/>
    <lineage>
        <taxon>Bacteria</taxon>
        <taxon>Pseudomonadati</taxon>
        <taxon>Bacteroidota</taxon>
        <taxon>Sphingobacteriia</taxon>
        <taxon>Sphingobacteriales</taxon>
        <taxon>Sphingobacteriaceae</taxon>
        <taxon>Pedobacter</taxon>
    </lineage>
</organism>
<dbReference type="Proteomes" id="UP000651668">
    <property type="component" value="Unassembled WGS sequence"/>
</dbReference>
<keyword evidence="1" id="KW-0732">Signal</keyword>
<feature type="chain" id="PRO_5036839616" description="Organic solvent tolerance-like N-terminal domain-containing protein" evidence="1">
    <location>
        <begin position="23"/>
        <end position="127"/>
    </location>
</feature>
<proteinExistence type="predicted"/>
<accession>A0A916XD48</accession>
<reference evidence="2" key="1">
    <citation type="journal article" date="2014" name="Int. J. Syst. Evol. Microbiol.">
        <title>Complete genome sequence of Corynebacterium casei LMG S-19264T (=DSM 44701T), isolated from a smear-ripened cheese.</title>
        <authorList>
            <consortium name="US DOE Joint Genome Institute (JGI-PGF)"/>
            <person name="Walter F."/>
            <person name="Albersmeier A."/>
            <person name="Kalinowski J."/>
            <person name="Ruckert C."/>
        </authorList>
    </citation>
    <scope>NUCLEOTIDE SEQUENCE</scope>
    <source>
        <strain evidence="2">CGMCC 1.15343</strain>
    </source>
</reference>
<evidence type="ECO:0000256" key="1">
    <source>
        <dbReference type="SAM" id="SignalP"/>
    </source>
</evidence>
<dbReference type="EMBL" id="BMIL01000004">
    <property type="protein sequence ID" value="GGC63055.1"/>
    <property type="molecule type" value="Genomic_DNA"/>
</dbReference>
<name>A0A916XD48_9SPHI</name>
<keyword evidence="3" id="KW-1185">Reference proteome</keyword>